<dbReference type="Gene3D" id="2.60.120.260">
    <property type="entry name" value="Galactose-binding domain-like"/>
    <property type="match status" value="3"/>
</dbReference>
<dbReference type="Gene3D" id="2.60.40.10">
    <property type="entry name" value="Immunoglobulins"/>
    <property type="match status" value="1"/>
</dbReference>
<proteinExistence type="predicted"/>
<dbReference type="Gene3D" id="1.50.10.100">
    <property type="entry name" value="Chondroitin AC/alginate lyase"/>
    <property type="match status" value="1"/>
</dbReference>
<accession>A0A5S5CB32</accession>
<evidence type="ECO:0000313" key="13">
    <source>
        <dbReference type="Proteomes" id="UP000323257"/>
    </source>
</evidence>
<dbReference type="GO" id="GO:0016020">
    <property type="term" value="C:membrane"/>
    <property type="evidence" value="ECO:0007669"/>
    <property type="project" value="UniProtKB-SubCell"/>
</dbReference>
<evidence type="ECO:0000256" key="5">
    <source>
        <dbReference type="ARBA" id="ARBA00022801"/>
    </source>
</evidence>
<keyword evidence="3" id="KW-0812">Transmembrane</keyword>
<evidence type="ECO:0000256" key="10">
    <source>
        <dbReference type="SAM" id="SignalP"/>
    </source>
</evidence>
<dbReference type="InterPro" id="IPR008929">
    <property type="entry name" value="Chondroitin_lyas"/>
</dbReference>
<dbReference type="SUPFAM" id="SSF49464">
    <property type="entry name" value="Carboxypeptidase regulatory domain-like"/>
    <property type="match status" value="1"/>
</dbReference>
<evidence type="ECO:0000256" key="3">
    <source>
        <dbReference type="ARBA" id="ARBA00022692"/>
    </source>
</evidence>
<feature type="signal peptide" evidence="10">
    <location>
        <begin position="1"/>
        <end position="23"/>
    </location>
</feature>
<keyword evidence="13" id="KW-1185">Reference proteome</keyword>
<dbReference type="Gene3D" id="1.20.1270.90">
    <property type="entry name" value="AF1782-like"/>
    <property type="match status" value="1"/>
</dbReference>
<evidence type="ECO:0000313" key="12">
    <source>
        <dbReference type="EMBL" id="TYP76564.1"/>
    </source>
</evidence>
<protein>
    <submittedName>
        <fullName evidence="12">Carbohydrate binding protein</fullName>
    </submittedName>
</protein>
<dbReference type="InterPro" id="IPR008979">
    <property type="entry name" value="Galactose-bd-like_sf"/>
</dbReference>
<name>A0A5S5CB32_9BACL</name>
<dbReference type="PANTHER" id="PTHR15532">
    <property type="match status" value="1"/>
</dbReference>
<organism evidence="12 13">
    <name type="scientific">Paenibacillus methanolicus</name>
    <dbReference type="NCBI Taxonomy" id="582686"/>
    <lineage>
        <taxon>Bacteria</taxon>
        <taxon>Bacillati</taxon>
        <taxon>Bacillota</taxon>
        <taxon>Bacilli</taxon>
        <taxon>Bacillales</taxon>
        <taxon>Paenibacillaceae</taxon>
        <taxon>Paenibacillus</taxon>
    </lineage>
</organism>
<dbReference type="SUPFAM" id="SSF49785">
    <property type="entry name" value="Galactose-binding domain-like"/>
    <property type="match status" value="3"/>
</dbReference>
<comment type="subcellular location">
    <subcellularLocation>
        <location evidence="2">Cell envelope</location>
    </subcellularLocation>
    <subcellularLocation>
        <location evidence="1">Membrane</location>
        <topology evidence="1">Multi-pass membrane protein</topology>
    </subcellularLocation>
</comment>
<keyword evidence="4 10" id="KW-0732">Signal</keyword>
<dbReference type="Pfam" id="PF07940">
    <property type="entry name" value="Hepar_II_III_C"/>
    <property type="match status" value="1"/>
</dbReference>
<evidence type="ECO:0000259" key="11">
    <source>
        <dbReference type="PROSITE" id="PS50022"/>
    </source>
</evidence>
<dbReference type="Proteomes" id="UP000323257">
    <property type="component" value="Unassembled WGS sequence"/>
</dbReference>
<feature type="domain" description="F5/8 type C" evidence="11">
    <location>
        <begin position="1094"/>
        <end position="1245"/>
    </location>
</feature>
<dbReference type="InterPro" id="IPR032518">
    <property type="entry name" value="HepII_N"/>
</dbReference>
<evidence type="ECO:0000256" key="1">
    <source>
        <dbReference type="ARBA" id="ARBA00004141"/>
    </source>
</evidence>
<evidence type="ECO:0000256" key="8">
    <source>
        <dbReference type="ARBA" id="ARBA00023180"/>
    </source>
</evidence>
<dbReference type="InterPro" id="IPR008969">
    <property type="entry name" value="CarboxyPept-like_regulatory"/>
</dbReference>
<dbReference type="EMBL" id="VNHS01000003">
    <property type="protein sequence ID" value="TYP76564.1"/>
    <property type="molecule type" value="Genomic_DNA"/>
</dbReference>
<dbReference type="InterPro" id="IPR013783">
    <property type="entry name" value="Ig-like_fold"/>
</dbReference>
<dbReference type="InterPro" id="IPR000421">
    <property type="entry name" value="FA58C"/>
</dbReference>
<dbReference type="GO" id="GO:0030313">
    <property type="term" value="C:cell envelope"/>
    <property type="evidence" value="ECO:0007669"/>
    <property type="project" value="UniProtKB-SubCell"/>
</dbReference>
<comment type="caution">
    <text evidence="12">The sequence shown here is derived from an EMBL/GenBank/DDBJ whole genome shotgun (WGS) entry which is preliminary data.</text>
</comment>
<dbReference type="PANTHER" id="PTHR15532:SF5">
    <property type="entry name" value="SULFOTRANSFERASE DOMAIN-CONTAINING PROTEIN"/>
    <property type="match status" value="1"/>
</dbReference>
<dbReference type="InterPro" id="IPR052447">
    <property type="entry name" value="Dermatan-Sulfate_Isomerase"/>
</dbReference>
<keyword evidence="8" id="KW-0325">Glycoprotein</keyword>
<gene>
    <name evidence="12" type="ORF">BCM02_103226</name>
</gene>
<evidence type="ECO:0000256" key="2">
    <source>
        <dbReference type="ARBA" id="ARBA00004196"/>
    </source>
</evidence>
<dbReference type="PROSITE" id="PS50022">
    <property type="entry name" value="FA58C_3"/>
    <property type="match status" value="1"/>
</dbReference>
<dbReference type="Gene3D" id="2.70.98.70">
    <property type="match status" value="1"/>
</dbReference>
<keyword evidence="5" id="KW-0378">Hydrolase</keyword>
<dbReference type="OrthoDB" id="175534at2"/>
<dbReference type="GO" id="GO:0016829">
    <property type="term" value="F:lyase activity"/>
    <property type="evidence" value="ECO:0007669"/>
    <property type="project" value="InterPro"/>
</dbReference>
<evidence type="ECO:0000256" key="9">
    <source>
        <dbReference type="ARBA" id="ARBA00023235"/>
    </source>
</evidence>
<evidence type="ECO:0000256" key="6">
    <source>
        <dbReference type="ARBA" id="ARBA00022989"/>
    </source>
</evidence>
<dbReference type="InterPro" id="IPR012480">
    <property type="entry name" value="Hepar_II_III_C"/>
</dbReference>
<keyword evidence="6" id="KW-1133">Transmembrane helix</keyword>
<dbReference type="RefSeq" id="WP_148928967.1">
    <property type="nucleotide sequence ID" value="NZ_VNHS01000003.1"/>
</dbReference>
<feature type="chain" id="PRO_5039079321" evidence="10">
    <location>
        <begin position="24"/>
        <end position="1473"/>
    </location>
</feature>
<evidence type="ECO:0000256" key="7">
    <source>
        <dbReference type="ARBA" id="ARBA00023136"/>
    </source>
</evidence>
<dbReference type="GO" id="GO:0016798">
    <property type="term" value="F:hydrolase activity, acting on glycosyl bonds"/>
    <property type="evidence" value="ECO:0007669"/>
    <property type="project" value="InterPro"/>
</dbReference>
<dbReference type="GO" id="GO:0047757">
    <property type="term" value="F:chondroitin-glucuronate 5-epimerase activity"/>
    <property type="evidence" value="ECO:0007669"/>
    <property type="project" value="TreeGrafter"/>
</dbReference>
<evidence type="ECO:0000256" key="4">
    <source>
        <dbReference type="ARBA" id="ARBA00022729"/>
    </source>
</evidence>
<keyword evidence="7" id="KW-0472">Membrane</keyword>
<keyword evidence="9" id="KW-0413">Isomerase</keyword>
<dbReference type="InterPro" id="IPR003305">
    <property type="entry name" value="CenC_carb-bd"/>
</dbReference>
<dbReference type="SUPFAM" id="SSF48230">
    <property type="entry name" value="Chondroitin AC/alginate lyase"/>
    <property type="match status" value="1"/>
</dbReference>
<sequence>MRVRRIAKQLLAVLLMVALCAPAWFPKEAAAEEPVNLVTNPGFEQVTNGQPTGWIKVPRSGAPAVGAVNDGEAYEGDYSLKLTSASPFRHYYAQVVNDITPGSAYEFSAFIKTDNALTGGETPVRLYFLGPDGEWYLKLEGTEFVTLNANLTGTNGWTKIEKRFIAPAGATRLVIELLPLTAQGAFWFDAQKLTLWEPGALEPVNMLDNASFDVASEGKAVGWNEVSRVAGPIAASVDDATKRSGAHALKIVAQAADPDPRLSVYQVVEGIEPGTTYRFSAWVKTENAATGGFMPARLYFLDATGPWYLAMAGTSLTPVIAYLDGTHDWTRIDATVTAPPGSARLVVENLPHASEGTFWFDDEEVVALSPTAKALEPYRDVHPRLLLDDGKVAALKNAIKPSGKHAALWNEFIASVNARMNENPREYYVDSSPEENWQRETGNRAVNLAFAYLMTRDTRYLDEAVQWVNASISYPSWGRGNFKNSDLAAGHQLFALAVVYDWLYDELDQATKASIVETLRERGTEMYMRAAGLPYKGEVRTIFWSNYYLQNHMWISLAGLTAASIAVFDEVPSSVPWFEFSQEKFAKVTEVLGDDGASHEGYGYWHYGTVWAAKYAKMAEKFVGGNMLKTDWFSNNSKYAAYLMLGRDYWTPQSGHIDYGDASKTSWSGPDALLRTLAAENDDGLAQWLAAEIDDRNVSTVDEDWLGILYYDPDVPATPPAALPTLHHFTDMDMVMSRTGWAGDESVLYFRSGPPLGHEERETNTSLPAMDWGAGHVHPDVNHFVLHANGEYLVRDDGYADKRTFNHNTLLIGGAGQLGGDGDWFNYVNDRKRLEVPRVVDTQTNPVFDYMAGEGAGAYDMAGTGLTKYRRHLLFIKPSTLIVVDDIELSKAQNLELRFHPQSQQIVESDPNTFLAVGETTTMKMEELTPSGTGAAVEKVPYISDEVIGGERKALRLTKQGATSWRNAVAFTWGEGSVVPSDVSFSQNGDVWTFDTGTKAVSINLANGSAAEAASTYQPQPSDKAKLEALFVGGELVPGFNRDEFSYTYTYNKKNPTPAVKFIKSSAGSAVTVSGDLASGAITATVVSADGMQTNTYTVTLNKTDLLQIYGSTGSDHIPPYGPWNAYDDDPVTYWAGKRDPARATPDNPNGDPWGVFDLGAVKQFNRMSYAWYDGTKRQAYFDLEISQDGAAWSPLGSFNASGTTEGLEEHAFATPVTARYVKLWGRGTSTGIINSLREINFFAANQTVNADKTVLAAQITLAQSLDEEAYTEASWLALQTALTQAIAVNNNAAATQAQVDAAAAALQTAQTALVPSATTVQVQLKDSNGNPLVGATIGYKDGGEWKPFGTTDAAGNASKPLPANAYEFQITYEGTAGFKTQHTGDDPLVTFQTVNVTVKLKDAQGNPLSGGTASYYSSQGWKTLGELNGGEASKQLLPNYYNFLVAHEGTQLNKEQNVGISPIVEFQMASEN</sequence>
<dbReference type="Pfam" id="PF02018">
    <property type="entry name" value="CBM_4_9"/>
    <property type="match status" value="1"/>
</dbReference>
<dbReference type="Pfam" id="PF00754">
    <property type="entry name" value="F5_F8_type_C"/>
    <property type="match status" value="1"/>
</dbReference>
<reference evidence="12 13" key="1">
    <citation type="submission" date="2019-07" db="EMBL/GenBank/DDBJ databases">
        <title>Genomic Encyclopedia of Type Strains, Phase III (KMG-III): the genomes of soil and plant-associated and newly described type strains.</title>
        <authorList>
            <person name="Whitman W."/>
        </authorList>
    </citation>
    <scope>NUCLEOTIDE SEQUENCE [LARGE SCALE GENOMIC DNA]</scope>
    <source>
        <strain evidence="12 13">BL24</strain>
    </source>
</reference>
<dbReference type="Pfam" id="PF16332">
    <property type="entry name" value="DUF4962"/>
    <property type="match status" value="1"/>
</dbReference>